<dbReference type="EC" id="4.1.3.17" evidence="3"/>
<dbReference type="Proteomes" id="UP000053586">
    <property type="component" value="Unassembled WGS sequence"/>
</dbReference>
<dbReference type="GO" id="GO:0008948">
    <property type="term" value="F:oxaloacetate decarboxylase activity"/>
    <property type="evidence" value="ECO:0007669"/>
    <property type="project" value="UniProtKB-EC"/>
</dbReference>
<protein>
    <recommendedName>
        <fullName evidence="3">4-hydroxy-4-methyl-2-oxoglutarate aldolase</fullName>
        <shortName evidence="3">HMG aldolase</shortName>
        <ecNumber evidence="3">4.1.1.112</ecNumber>
        <ecNumber evidence="3">4.1.3.17</ecNumber>
    </recommendedName>
    <alternativeName>
        <fullName evidence="3">Oxaloacetate decarboxylase</fullName>
    </alternativeName>
</protein>
<reference evidence="4 5" key="2">
    <citation type="journal article" date="2017" name="Antonie Van Leeuwenhoek">
        <title>Rhizobium rhizosphaerae sp. nov., a novel species isolated from rice rhizosphere.</title>
        <authorList>
            <person name="Zhao J.J."/>
            <person name="Zhang J."/>
            <person name="Zhang R.J."/>
            <person name="Zhang C.W."/>
            <person name="Yin H.Q."/>
            <person name="Zhang X.X."/>
        </authorList>
    </citation>
    <scope>NUCLEOTIDE SEQUENCE [LARGE SCALE GENOMIC DNA]</scope>
    <source>
        <strain evidence="4 5">ACAM 611</strain>
    </source>
</reference>
<dbReference type="GO" id="GO:0046872">
    <property type="term" value="F:metal ion binding"/>
    <property type="evidence" value="ECO:0007669"/>
    <property type="project" value="UniProtKB-KW"/>
</dbReference>
<proteinExistence type="inferred from homology"/>
<comment type="catalytic activity">
    <reaction evidence="3">
        <text>oxaloacetate + H(+) = pyruvate + CO2</text>
        <dbReference type="Rhea" id="RHEA:15641"/>
        <dbReference type="ChEBI" id="CHEBI:15361"/>
        <dbReference type="ChEBI" id="CHEBI:15378"/>
        <dbReference type="ChEBI" id="CHEBI:16452"/>
        <dbReference type="ChEBI" id="CHEBI:16526"/>
        <dbReference type="EC" id="4.1.1.112"/>
    </reaction>
</comment>
<dbReference type="RefSeq" id="WP_006002232.1">
    <property type="nucleotide sequence ID" value="NZ_BAET01000002.1"/>
</dbReference>
<keyword evidence="5" id="KW-1185">Reference proteome</keyword>
<dbReference type="AlphaFoldDB" id="H5T7E0"/>
<accession>H5T7E0</accession>
<dbReference type="GO" id="GO:0008428">
    <property type="term" value="F:ribonuclease inhibitor activity"/>
    <property type="evidence" value="ECO:0007669"/>
    <property type="project" value="InterPro"/>
</dbReference>
<comment type="function">
    <text evidence="3">Catalyzes the aldol cleavage of 4-hydroxy-4-methyl-2-oxoglutarate (HMG) into 2 molecules of pyruvate. Also contains a secondary oxaloacetate (OAA) decarboxylase activity due to the common pyruvate enolate transition state formed following C-C bond cleavage in the retro-aldol and decarboxylation reactions.</text>
</comment>
<dbReference type="SUPFAM" id="SSF89562">
    <property type="entry name" value="RraA-like"/>
    <property type="match status" value="1"/>
</dbReference>
<dbReference type="Pfam" id="PF03737">
    <property type="entry name" value="RraA-like"/>
    <property type="match status" value="1"/>
</dbReference>
<dbReference type="eggNOG" id="COG0684">
    <property type="taxonomic scope" value="Bacteria"/>
</dbReference>
<keyword evidence="1" id="KW-0963">Cytoplasm</keyword>
<dbReference type="InterPro" id="IPR005493">
    <property type="entry name" value="RraA/RraA-like"/>
</dbReference>
<dbReference type="PANTHER" id="PTHR33254:SF29">
    <property type="entry name" value="REGULATOR OF RIBONUCLEASE ACTIVITY A"/>
    <property type="match status" value="1"/>
</dbReference>
<evidence type="ECO:0000313" key="5">
    <source>
        <dbReference type="Proteomes" id="UP000053586"/>
    </source>
</evidence>
<comment type="subunit">
    <text evidence="3">Homotrimer.</text>
</comment>
<dbReference type="CDD" id="cd16841">
    <property type="entry name" value="RraA_family"/>
    <property type="match status" value="1"/>
</dbReference>
<dbReference type="PANTHER" id="PTHR33254">
    <property type="entry name" value="4-HYDROXY-4-METHYL-2-OXOGLUTARATE ALDOLASE 3-RELATED"/>
    <property type="match status" value="1"/>
</dbReference>
<dbReference type="NCBIfam" id="TIGR02998">
    <property type="entry name" value="RraA_entero"/>
    <property type="match status" value="1"/>
</dbReference>
<feature type="binding site" evidence="2">
    <location>
        <position position="97"/>
    </location>
    <ligand>
        <name>substrate</name>
    </ligand>
</feature>
<dbReference type="GO" id="GO:0051252">
    <property type="term" value="P:regulation of RNA metabolic process"/>
    <property type="evidence" value="ECO:0007669"/>
    <property type="project" value="InterPro"/>
</dbReference>
<keyword evidence="3" id="KW-0456">Lyase</keyword>
<feature type="binding site" evidence="2">
    <location>
        <position position="98"/>
    </location>
    <ligand>
        <name>Mg(2+)</name>
        <dbReference type="ChEBI" id="CHEBI:18420"/>
    </ligand>
</feature>
<reference evidence="4 5" key="1">
    <citation type="journal article" date="2012" name="J. Bacteriol.">
        <title>Genome sequence of proteorhodopsin-containing sea ice bacterium Glaciecola punicea ACAM 611T.</title>
        <authorList>
            <person name="Qin Q.-L."/>
            <person name="Xie B.-B."/>
            <person name="Shu Y.-L."/>
            <person name="Rong J.-C."/>
            <person name="Zhao D.-L."/>
            <person name="Zhang X.-Y."/>
            <person name="Chen X.-L."/>
            <person name="Zhou B.-C."/>
            <person name="Zhanga Y.-Z."/>
        </authorList>
    </citation>
    <scope>NUCLEOTIDE SEQUENCE [LARGE SCALE GENOMIC DNA]</scope>
    <source>
        <strain evidence="4 5">ACAM 611</strain>
    </source>
</reference>
<gene>
    <name evidence="4" type="primary">rraA</name>
    <name evidence="4" type="ORF">GPUN_0063</name>
</gene>
<dbReference type="EC" id="4.1.1.112" evidence="3"/>
<evidence type="ECO:0000256" key="1">
    <source>
        <dbReference type="ARBA" id="ARBA00022490"/>
    </source>
</evidence>
<dbReference type="InterPro" id="IPR010203">
    <property type="entry name" value="RraA"/>
</dbReference>
<dbReference type="InterPro" id="IPR014339">
    <property type="entry name" value="RraA_gpbac"/>
</dbReference>
<keyword evidence="2 3" id="KW-0479">Metal-binding</keyword>
<dbReference type="STRING" id="56804.BAE46_03660"/>
<evidence type="ECO:0000256" key="3">
    <source>
        <dbReference type="RuleBase" id="RU004338"/>
    </source>
</evidence>
<dbReference type="EMBL" id="BAET01000002">
    <property type="protein sequence ID" value="GAB54217.1"/>
    <property type="molecule type" value="Genomic_DNA"/>
</dbReference>
<dbReference type="OrthoDB" id="943692at2"/>
<dbReference type="InterPro" id="IPR036704">
    <property type="entry name" value="RraA/RraA-like_sf"/>
</dbReference>
<sequence length="161" mass="17355">MDFNTSEICDLFADSVDVVDPIFTNFGARVVYCGEITTVKCFENRGLVDKILATNGMGKVLLIDGGGSLRRALVDAENIQLALENDWEGIICYGAIRDVDLLQDYDIGIHALGAIPVSADSREVGDLDIAVNFAGVTFLPEDHLYADNTGIVVSGEPLDLE</sequence>
<comment type="cofactor">
    <cofactor evidence="2">
        <name>Mg(2+)</name>
        <dbReference type="ChEBI" id="CHEBI:18420"/>
    </cofactor>
</comment>
<dbReference type="NCBIfam" id="NF006875">
    <property type="entry name" value="PRK09372.1"/>
    <property type="match status" value="1"/>
</dbReference>
<evidence type="ECO:0000256" key="2">
    <source>
        <dbReference type="PIRSR" id="PIRSR605493-1"/>
    </source>
</evidence>
<organism evidence="4 5">
    <name type="scientific">Glaciecola punicea ACAM 611</name>
    <dbReference type="NCBI Taxonomy" id="1121923"/>
    <lineage>
        <taxon>Bacteria</taxon>
        <taxon>Pseudomonadati</taxon>
        <taxon>Pseudomonadota</taxon>
        <taxon>Gammaproteobacteria</taxon>
        <taxon>Alteromonadales</taxon>
        <taxon>Alteromonadaceae</taxon>
        <taxon>Glaciecola</taxon>
    </lineage>
</organism>
<dbReference type="GO" id="GO:0047443">
    <property type="term" value="F:4-hydroxy-4-methyl-2-oxoglutarate aldolase activity"/>
    <property type="evidence" value="ECO:0007669"/>
    <property type="project" value="UniProtKB-EC"/>
</dbReference>
<comment type="caution">
    <text evidence="4">The sequence shown here is derived from an EMBL/GenBank/DDBJ whole genome shotgun (WGS) entry which is preliminary data.</text>
</comment>
<comment type="catalytic activity">
    <reaction evidence="3">
        <text>4-hydroxy-4-methyl-2-oxoglutarate = 2 pyruvate</text>
        <dbReference type="Rhea" id="RHEA:22748"/>
        <dbReference type="ChEBI" id="CHEBI:15361"/>
        <dbReference type="ChEBI" id="CHEBI:58276"/>
        <dbReference type="EC" id="4.1.3.17"/>
    </reaction>
</comment>
<dbReference type="NCBIfam" id="TIGR01935">
    <property type="entry name" value="NOT-MenG"/>
    <property type="match status" value="1"/>
</dbReference>
<evidence type="ECO:0000313" key="4">
    <source>
        <dbReference type="EMBL" id="GAB54217.1"/>
    </source>
</evidence>
<comment type="cofactor">
    <cofactor evidence="3">
        <name>a divalent metal cation</name>
        <dbReference type="ChEBI" id="CHEBI:60240"/>
    </cofactor>
</comment>
<keyword evidence="2" id="KW-0460">Magnesium</keyword>
<name>H5T7E0_9ALTE</name>
<dbReference type="Gene3D" id="3.50.30.40">
    <property type="entry name" value="Ribonuclease E inhibitor RraA/RraA-like"/>
    <property type="match status" value="1"/>
</dbReference>
<comment type="similarity">
    <text evidence="3">Belongs to the class II aldolase/RraA-like family.</text>
</comment>